<dbReference type="InterPro" id="IPR000792">
    <property type="entry name" value="Tscrpt_reg_LuxR_C"/>
</dbReference>
<evidence type="ECO:0000256" key="2">
    <source>
        <dbReference type="ARBA" id="ARBA00023015"/>
    </source>
</evidence>
<dbReference type="GO" id="GO:0006355">
    <property type="term" value="P:regulation of DNA-templated transcription"/>
    <property type="evidence" value="ECO:0007669"/>
    <property type="project" value="InterPro"/>
</dbReference>
<dbReference type="EMBL" id="JACHMO010000001">
    <property type="protein sequence ID" value="MBB5807852.1"/>
    <property type="molecule type" value="Genomic_DNA"/>
</dbReference>
<dbReference type="PROSITE" id="PS50043">
    <property type="entry name" value="HTH_LUXR_2"/>
    <property type="match status" value="1"/>
</dbReference>
<dbReference type="GO" id="GO:0000160">
    <property type="term" value="P:phosphorelay signal transduction system"/>
    <property type="evidence" value="ECO:0007669"/>
    <property type="project" value="InterPro"/>
</dbReference>
<dbReference type="RefSeq" id="WP_184927843.1">
    <property type="nucleotide sequence ID" value="NZ_JACHMO010000001.1"/>
</dbReference>
<dbReference type="InterPro" id="IPR001789">
    <property type="entry name" value="Sig_transdc_resp-reg_receiver"/>
</dbReference>
<evidence type="ECO:0000259" key="6">
    <source>
        <dbReference type="PROSITE" id="PS50043"/>
    </source>
</evidence>
<dbReference type="PROSITE" id="PS50110">
    <property type="entry name" value="RESPONSE_REGULATORY"/>
    <property type="match status" value="1"/>
</dbReference>
<dbReference type="SUPFAM" id="SSF52172">
    <property type="entry name" value="CheY-like"/>
    <property type="match status" value="1"/>
</dbReference>
<feature type="modified residue" description="4-aspartylphosphate" evidence="5">
    <location>
        <position position="54"/>
    </location>
</feature>
<evidence type="ECO:0000256" key="4">
    <source>
        <dbReference type="ARBA" id="ARBA00023163"/>
    </source>
</evidence>
<evidence type="ECO:0000256" key="3">
    <source>
        <dbReference type="ARBA" id="ARBA00023125"/>
    </source>
</evidence>
<dbReference type="CDD" id="cd06170">
    <property type="entry name" value="LuxR_C_like"/>
    <property type="match status" value="1"/>
</dbReference>
<dbReference type="PANTHER" id="PTHR43214:SF24">
    <property type="entry name" value="TRANSCRIPTIONAL REGULATORY PROTEIN NARL-RELATED"/>
    <property type="match status" value="1"/>
</dbReference>
<dbReference type="Pfam" id="PF00196">
    <property type="entry name" value="GerE"/>
    <property type="match status" value="1"/>
</dbReference>
<dbReference type="Gene3D" id="3.40.50.2300">
    <property type="match status" value="1"/>
</dbReference>
<accession>A0A7W9M563</accession>
<dbReference type="Pfam" id="PF00072">
    <property type="entry name" value="Response_reg"/>
    <property type="match status" value="1"/>
</dbReference>
<keyword evidence="3 8" id="KW-0238">DNA-binding</keyword>
<feature type="domain" description="Response regulatory" evidence="7">
    <location>
        <begin position="3"/>
        <end position="119"/>
    </location>
</feature>
<dbReference type="CDD" id="cd17535">
    <property type="entry name" value="REC_NarL-like"/>
    <property type="match status" value="1"/>
</dbReference>
<keyword evidence="9" id="KW-1185">Reference proteome</keyword>
<dbReference type="InterPro" id="IPR058245">
    <property type="entry name" value="NreC/VraR/RcsB-like_REC"/>
</dbReference>
<reference evidence="8 9" key="1">
    <citation type="submission" date="2020-08" db="EMBL/GenBank/DDBJ databases">
        <title>Sequencing the genomes of 1000 actinobacteria strains.</title>
        <authorList>
            <person name="Klenk H.-P."/>
        </authorList>
    </citation>
    <scope>NUCLEOTIDE SEQUENCE [LARGE SCALE GENOMIC DNA]</scope>
    <source>
        <strain evidence="8 9">DSM 45486</strain>
    </source>
</reference>
<dbReference type="InterPro" id="IPR016032">
    <property type="entry name" value="Sig_transdc_resp-reg_C-effctor"/>
</dbReference>
<evidence type="ECO:0000313" key="8">
    <source>
        <dbReference type="EMBL" id="MBB5807852.1"/>
    </source>
</evidence>
<feature type="domain" description="HTH luxR-type" evidence="6">
    <location>
        <begin position="147"/>
        <end position="212"/>
    </location>
</feature>
<dbReference type="PROSITE" id="PS00622">
    <property type="entry name" value="HTH_LUXR_1"/>
    <property type="match status" value="1"/>
</dbReference>
<gene>
    <name evidence="8" type="ORF">F4560_007620</name>
</gene>
<dbReference type="InterPro" id="IPR039420">
    <property type="entry name" value="WalR-like"/>
</dbReference>
<evidence type="ECO:0000256" key="5">
    <source>
        <dbReference type="PROSITE-ProRule" id="PRU00169"/>
    </source>
</evidence>
<evidence type="ECO:0000313" key="9">
    <source>
        <dbReference type="Proteomes" id="UP000552097"/>
    </source>
</evidence>
<dbReference type="SMART" id="SM00421">
    <property type="entry name" value="HTH_LUXR"/>
    <property type="match status" value="1"/>
</dbReference>
<dbReference type="SMART" id="SM00448">
    <property type="entry name" value="REC"/>
    <property type="match status" value="1"/>
</dbReference>
<dbReference type="PANTHER" id="PTHR43214">
    <property type="entry name" value="TWO-COMPONENT RESPONSE REGULATOR"/>
    <property type="match status" value="1"/>
</dbReference>
<name>A0A7W9M563_9PSEU</name>
<dbReference type="PRINTS" id="PR00038">
    <property type="entry name" value="HTHLUXR"/>
</dbReference>
<dbReference type="SUPFAM" id="SSF46894">
    <property type="entry name" value="C-terminal effector domain of the bipartite response regulators"/>
    <property type="match status" value="1"/>
</dbReference>
<keyword evidence="2" id="KW-0805">Transcription regulation</keyword>
<evidence type="ECO:0000259" key="7">
    <source>
        <dbReference type="PROSITE" id="PS50110"/>
    </source>
</evidence>
<dbReference type="AlphaFoldDB" id="A0A7W9M563"/>
<dbReference type="Proteomes" id="UP000552097">
    <property type="component" value="Unassembled WGS sequence"/>
</dbReference>
<sequence length="215" mass="22756">MIRVLLVDDDPLVCGHLRTILGTADDITVVDEAYDGAAALDAVTRHRPDVVLMDVRMPGVDGITATGRIMALGEPPAVVVLTTFDTDDHVLRALAAGARGFLLKSTPPGDLIGLVRVAADGHSVLSPSATRRLLDTAVGRAAEQDERLDLIATLTERERDVLACLGHGLSNADIALRLRLSPTTVKGHVSRIMVKLDCPNRTRAGLLAHQAGLSS</sequence>
<protein>
    <submittedName>
        <fullName evidence="8">DNA-binding NarL/FixJ family response regulator</fullName>
    </submittedName>
</protein>
<dbReference type="InterPro" id="IPR011006">
    <property type="entry name" value="CheY-like_superfamily"/>
</dbReference>
<dbReference type="GO" id="GO:0003677">
    <property type="term" value="F:DNA binding"/>
    <property type="evidence" value="ECO:0007669"/>
    <property type="project" value="UniProtKB-KW"/>
</dbReference>
<organism evidence="8 9">
    <name type="scientific">Saccharothrix ecbatanensis</name>
    <dbReference type="NCBI Taxonomy" id="1105145"/>
    <lineage>
        <taxon>Bacteria</taxon>
        <taxon>Bacillati</taxon>
        <taxon>Actinomycetota</taxon>
        <taxon>Actinomycetes</taxon>
        <taxon>Pseudonocardiales</taxon>
        <taxon>Pseudonocardiaceae</taxon>
        <taxon>Saccharothrix</taxon>
    </lineage>
</organism>
<proteinExistence type="predicted"/>
<evidence type="ECO:0000256" key="1">
    <source>
        <dbReference type="ARBA" id="ARBA00022553"/>
    </source>
</evidence>
<keyword evidence="4" id="KW-0804">Transcription</keyword>
<comment type="caution">
    <text evidence="8">The sequence shown here is derived from an EMBL/GenBank/DDBJ whole genome shotgun (WGS) entry which is preliminary data.</text>
</comment>
<keyword evidence="1 5" id="KW-0597">Phosphoprotein</keyword>